<dbReference type="Proteomes" id="UP000677054">
    <property type="component" value="Unassembled WGS sequence"/>
</dbReference>
<keyword evidence="4" id="KW-1185">Reference proteome</keyword>
<dbReference type="AlphaFoldDB" id="A0A7R9A2P3"/>
<sequence length="147" mass="16253">MLKLLLIIAIGIHRSSPCGKVDTQFLVVGVVVGFIILSLAHLLGYFFGQKASTQVFLDLTSTPLHSPRTPEPASLRGGKTLSEIYDTPRPKLFFQGGYYAALIQKSSPRLLPRTVLTQVAMDDPKLVHGRVVQRWMKVQKRSSFGCS</sequence>
<protein>
    <submittedName>
        <fullName evidence="3">Uncharacterized protein</fullName>
    </submittedName>
</protein>
<keyword evidence="1" id="KW-1133">Transmembrane helix</keyword>
<proteinExistence type="predicted"/>
<feature type="chain" id="PRO_5036209612" evidence="2">
    <location>
        <begin position="18"/>
        <end position="147"/>
    </location>
</feature>
<accession>A0A7R9A2P3</accession>
<keyword evidence="2" id="KW-0732">Signal</keyword>
<feature type="signal peptide" evidence="2">
    <location>
        <begin position="1"/>
        <end position="17"/>
    </location>
</feature>
<keyword evidence="1" id="KW-0812">Transmembrane</keyword>
<feature type="transmembrane region" description="Helical" evidence="1">
    <location>
        <begin position="25"/>
        <end position="47"/>
    </location>
</feature>
<evidence type="ECO:0000313" key="4">
    <source>
        <dbReference type="Proteomes" id="UP000677054"/>
    </source>
</evidence>
<keyword evidence="1" id="KW-0472">Membrane</keyword>
<organism evidence="3">
    <name type="scientific">Darwinula stevensoni</name>
    <dbReference type="NCBI Taxonomy" id="69355"/>
    <lineage>
        <taxon>Eukaryota</taxon>
        <taxon>Metazoa</taxon>
        <taxon>Ecdysozoa</taxon>
        <taxon>Arthropoda</taxon>
        <taxon>Crustacea</taxon>
        <taxon>Oligostraca</taxon>
        <taxon>Ostracoda</taxon>
        <taxon>Podocopa</taxon>
        <taxon>Podocopida</taxon>
        <taxon>Darwinulocopina</taxon>
        <taxon>Darwinuloidea</taxon>
        <taxon>Darwinulidae</taxon>
        <taxon>Darwinula</taxon>
    </lineage>
</organism>
<evidence type="ECO:0000313" key="3">
    <source>
        <dbReference type="EMBL" id="CAD7245990.1"/>
    </source>
</evidence>
<dbReference type="EMBL" id="CAJPEV010001009">
    <property type="protein sequence ID" value="CAG0890110.1"/>
    <property type="molecule type" value="Genomic_DNA"/>
</dbReference>
<evidence type="ECO:0000256" key="2">
    <source>
        <dbReference type="SAM" id="SignalP"/>
    </source>
</evidence>
<gene>
    <name evidence="3" type="ORF">DSTB1V02_LOCUS5856</name>
</gene>
<evidence type="ECO:0000256" key="1">
    <source>
        <dbReference type="SAM" id="Phobius"/>
    </source>
</evidence>
<reference evidence="3" key="1">
    <citation type="submission" date="2020-11" db="EMBL/GenBank/DDBJ databases">
        <authorList>
            <person name="Tran Van P."/>
        </authorList>
    </citation>
    <scope>NUCLEOTIDE SEQUENCE</scope>
</reference>
<name>A0A7R9A2P3_9CRUS</name>
<dbReference type="EMBL" id="LR900526">
    <property type="protein sequence ID" value="CAD7245990.1"/>
    <property type="molecule type" value="Genomic_DNA"/>
</dbReference>